<keyword evidence="4" id="KW-1185">Reference proteome</keyword>
<proteinExistence type="predicted"/>
<dbReference type="Gene3D" id="3.90.550.10">
    <property type="entry name" value="Spore Coat Polysaccharide Biosynthesis Protein SpsA, Chain A"/>
    <property type="match status" value="1"/>
</dbReference>
<feature type="domain" description="Nucleotidyl transferase" evidence="1">
    <location>
        <begin position="2"/>
        <end position="232"/>
    </location>
</feature>
<protein>
    <submittedName>
        <fullName evidence="3">Nucleotidyl transferase</fullName>
    </submittedName>
</protein>
<accession>A0A317T512</accession>
<evidence type="ECO:0000259" key="1">
    <source>
        <dbReference type="Pfam" id="PF00483"/>
    </source>
</evidence>
<comment type="caution">
    <text evidence="3">The sequence shown here is derived from an EMBL/GenBank/DDBJ whole genome shotgun (WGS) entry which is preliminary data.</text>
</comment>
<dbReference type="GO" id="GO:0016740">
    <property type="term" value="F:transferase activity"/>
    <property type="evidence" value="ECO:0007669"/>
    <property type="project" value="UniProtKB-KW"/>
</dbReference>
<dbReference type="OrthoDB" id="9803871at2"/>
<dbReference type="PANTHER" id="PTHR42883">
    <property type="entry name" value="GLUCOSE-1-PHOSPHATE THYMIDYLTRANSFERASE"/>
    <property type="match status" value="1"/>
</dbReference>
<dbReference type="SUPFAM" id="SSF53448">
    <property type="entry name" value="Nucleotide-diphospho-sugar transferases"/>
    <property type="match status" value="1"/>
</dbReference>
<sequence>MKAIIPVAGVGSRLRPHTLSQPKVLLNVAGKPIIGHIMDKLIASGIDEAIVIVGYLGEMIESYLSENYNIRLTFVNQQKRLGLAHAIGMCKEHVNNDEPVFIILGDTIFDVELSGILNSPSSSLGVREVEDPSRFGIAITNNGRIVKLVEKPNEPVGNLAIVGLYYIRNSDSLFACIDSLIRENIKTKGEYQLTDALQMMLEKGESLTTFPVNNWYDCGKPETLLSTNEILLKSHSTESSFPGCIINKPVFIAKSAQIDNAIIGPNATIGENTVIKDAFIKNSIVGNDSNVQHVFLDKSIIGNNASLSGHAHEANIGDFSDIKLR</sequence>
<dbReference type="Proteomes" id="UP000246278">
    <property type="component" value="Unassembled WGS sequence"/>
</dbReference>
<reference evidence="4" key="1">
    <citation type="submission" date="2017-10" db="EMBL/GenBank/DDBJ databases">
        <authorList>
            <person name="Gaisin V.A."/>
            <person name="Rysina M.S."/>
            <person name="Grouzdev D.S."/>
        </authorList>
    </citation>
    <scope>NUCLEOTIDE SEQUENCE [LARGE SCALE GENOMIC DNA]</scope>
    <source>
        <strain evidence="4">V1</strain>
    </source>
</reference>
<dbReference type="InterPro" id="IPR029044">
    <property type="entry name" value="Nucleotide-diphossugar_trans"/>
</dbReference>
<dbReference type="AlphaFoldDB" id="A0A317T512"/>
<dbReference type="InterPro" id="IPR056729">
    <property type="entry name" value="GMPPB_C"/>
</dbReference>
<gene>
    <name evidence="3" type="ORF">CR164_07860</name>
</gene>
<keyword evidence="3" id="KW-0808">Transferase</keyword>
<dbReference type="RefSeq" id="WP_110023390.1">
    <property type="nucleotide sequence ID" value="NZ_PDNZ01000005.1"/>
</dbReference>
<organism evidence="3 4">
    <name type="scientific">Prosthecochloris marina</name>
    <dbReference type="NCBI Taxonomy" id="2017681"/>
    <lineage>
        <taxon>Bacteria</taxon>
        <taxon>Pseudomonadati</taxon>
        <taxon>Chlorobiota</taxon>
        <taxon>Chlorobiia</taxon>
        <taxon>Chlorobiales</taxon>
        <taxon>Chlorobiaceae</taxon>
        <taxon>Prosthecochloris</taxon>
    </lineage>
</organism>
<dbReference type="Pfam" id="PF00483">
    <property type="entry name" value="NTP_transferase"/>
    <property type="match status" value="1"/>
</dbReference>
<dbReference type="EMBL" id="PDNZ01000005">
    <property type="protein sequence ID" value="PWW81743.1"/>
    <property type="molecule type" value="Genomic_DNA"/>
</dbReference>
<evidence type="ECO:0000313" key="4">
    <source>
        <dbReference type="Proteomes" id="UP000246278"/>
    </source>
</evidence>
<dbReference type="PANTHER" id="PTHR42883:SF2">
    <property type="entry name" value="THYMIDYLYLTRANSFERASE"/>
    <property type="match status" value="1"/>
</dbReference>
<dbReference type="InterPro" id="IPR005835">
    <property type="entry name" value="NTP_transferase_dom"/>
</dbReference>
<name>A0A317T512_9CHLB</name>
<dbReference type="Pfam" id="PF25087">
    <property type="entry name" value="GMPPB_C"/>
    <property type="match status" value="1"/>
</dbReference>
<evidence type="ECO:0000259" key="2">
    <source>
        <dbReference type="Pfam" id="PF25087"/>
    </source>
</evidence>
<dbReference type="Gene3D" id="2.160.10.10">
    <property type="entry name" value="Hexapeptide repeat proteins"/>
    <property type="match status" value="1"/>
</dbReference>
<feature type="domain" description="Mannose-1-phosphate guanyltransferase C-terminal" evidence="2">
    <location>
        <begin position="247"/>
        <end position="309"/>
    </location>
</feature>
<evidence type="ECO:0000313" key="3">
    <source>
        <dbReference type="EMBL" id="PWW81743.1"/>
    </source>
</evidence>